<evidence type="ECO:0000256" key="1">
    <source>
        <dbReference type="SAM" id="MobiDB-lite"/>
    </source>
</evidence>
<feature type="region of interest" description="Disordered" evidence="1">
    <location>
        <begin position="251"/>
        <end position="288"/>
    </location>
</feature>
<dbReference type="RefSeq" id="WP_168084681.1">
    <property type="nucleotide sequence ID" value="NZ_JAAVJI010000008.1"/>
</dbReference>
<organism evidence="3 4">
    <name type="scientific">Pseudomonas quercus</name>
    <dbReference type="NCBI Taxonomy" id="2722792"/>
    <lineage>
        <taxon>Bacteria</taxon>
        <taxon>Pseudomonadati</taxon>
        <taxon>Pseudomonadota</taxon>
        <taxon>Gammaproteobacteria</taxon>
        <taxon>Pseudomonadales</taxon>
        <taxon>Pseudomonadaceae</taxon>
        <taxon>Pseudomonas</taxon>
    </lineage>
</organism>
<dbReference type="InterPro" id="IPR025404">
    <property type="entry name" value="DUF4130"/>
</dbReference>
<dbReference type="Pfam" id="PF13566">
    <property type="entry name" value="DUF4130"/>
    <property type="match status" value="1"/>
</dbReference>
<protein>
    <submittedName>
        <fullName evidence="3">DNA metabolism protein</fullName>
    </submittedName>
</protein>
<dbReference type="Proteomes" id="UP000746535">
    <property type="component" value="Unassembled WGS sequence"/>
</dbReference>
<dbReference type="EMBL" id="JAAVJI010000008">
    <property type="protein sequence ID" value="NJP02007.1"/>
    <property type="molecule type" value="Genomic_DNA"/>
</dbReference>
<evidence type="ECO:0000259" key="2">
    <source>
        <dbReference type="Pfam" id="PF13566"/>
    </source>
</evidence>
<proteinExistence type="predicted"/>
<comment type="caution">
    <text evidence="3">The sequence shown here is derived from an EMBL/GenBank/DDBJ whole genome shotgun (WGS) entry which is preliminary data.</text>
</comment>
<name>A0ABX0YFE7_9PSED</name>
<dbReference type="InterPro" id="IPR023875">
    <property type="entry name" value="DNA_repair_put"/>
</dbReference>
<evidence type="ECO:0000313" key="3">
    <source>
        <dbReference type="EMBL" id="NJP02007.1"/>
    </source>
</evidence>
<sequence>MICLECEGLFSQWRPQARWLLSHGIDPSQVSWNGEREADLFAAPHGLPTEPGPFQARIPQALPPLLEAASQYLGDQRWSLLYEVLWRVSQGDRTAMLAGDAVGSELHRRIKQVSREAHHLHAFLRFVERPAEDEGPAYVAWHEPAHDILERASEHFIGRMGRQRWLIATPRDGVFYDGSTLHYERPCPPQWRELAKGQGDDTHALWRAYYTHIFNPARVNPAAMQGHMPTRFWKLLPEGDLIPKLVVQARHGKQRDGQAQAVGERRGKTIAQGTEGMRDSKKSDPKSQ</sequence>
<evidence type="ECO:0000313" key="4">
    <source>
        <dbReference type="Proteomes" id="UP000746535"/>
    </source>
</evidence>
<dbReference type="NCBIfam" id="TIGR03915">
    <property type="entry name" value="SAM_7_link_chp"/>
    <property type="match status" value="1"/>
</dbReference>
<keyword evidence="4" id="KW-1185">Reference proteome</keyword>
<reference evidence="3 4" key="1">
    <citation type="submission" date="2020-03" db="EMBL/GenBank/DDBJ databases">
        <authorList>
            <person name="Wang L."/>
            <person name="He N."/>
            <person name="Li Y."/>
            <person name="Fang Y."/>
            <person name="Zhang F."/>
        </authorList>
    </citation>
    <scope>NUCLEOTIDE SEQUENCE [LARGE SCALE GENOMIC DNA]</scope>
    <source>
        <strain evidence="4">hsmgli-8</strain>
    </source>
</reference>
<accession>A0ABX0YFE7</accession>
<feature type="compositionally biased region" description="Basic and acidic residues" evidence="1">
    <location>
        <begin position="276"/>
        <end position="288"/>
    </location>
</feature>
<gene>
    <name evidence="3" type="ORF">HBH25_14250</name>
</gene>
<feature type="domain" description="DUF4130" evidence="2">
    <location>
        <begin position="76"/>
        <end position="238"/>
    </location>
</feature>